<comment type="caution">
    <text evidence="1">The sequence shown here is derived from an EMBL/GenBank/DDBJ whole genome shotgun (WGS) entry which is preliminary data.</text>
</comment>
<proteinExistence type="predicted"/>
<name>A0ABR5SCI1_9BACT</name>
<reference evidence="1 2" key="1">
    <citation type="submission" date="2015-11" db="EMBL/GenBank/DDBJ databases">
        <authorList>
            <person name="Lin W."/>
        </authorList>
    </citation>
    <scope>NUCLEOTIDE SEQUENCE [LARGE SCALE GENOMIC DNA]</scope>
    <source>
        <strain evidence="1 2">HCH-1</strain>
    </source>
</reference>
<gene>
    <name evidence="1" type="ORF">ASN18_2662</name>
</gene>
<dbReference type="Gene3D" id="1.25.40.10">
    <property type="entry name" value="Tetratricopeptide repeat domain"/>
    <property type="match status" value="1"/>
</dbReference>
<evidence type="ECO:0000313" key="1">
    <source>
        <dbReference type="EMBL" id="KWT79689.1"/>
    </source>
</evidence>
<evidence type="ECO:0000313" key="2">
    <source>
        <dbReference type="Proteomes" id="UP000060487"/>
    </source>
</evidence>
<dbReference type="Proteomes" id="UP000060487">
    <property type="component" value="Unassembled WGS sequence"/>
</dbReference>
<evidence type="ECO:0008006" key="3">
    <source>
        <dbReference type="Google" id="ProtNLM"/>
    </source>
</evidence>
<protein>
    <recommendedName>
        <fullName evidence="3">Tetratricopeptide repeat protein</fullName>
    </recommendedName>
</protein>
<keyword evidence="2" id="KW-1185">Reference proteome</keyword>
<sequence>MNSYNTALPLFKQVGDIVGEANCIYRMGLCSIRNNQVDAGIENVFKAIELYGKINDKYSIGLAYTDLSMELMEKEGFQEKAYEYKKKGDEIQKSIQLALL</sequence>
<accession>A0ABR5SCI1</accession>
<organism evidence="1 2">
    <name type="scientific">Candidatus Magnetominusculus xianensis</name>
    <dbReference type="NCBI Taxonomy" id="1748249"/>
    <lineage>
        <taxon>Bacteria</taxon>
        <taxon>Pseudomonadati</taxon>
        <taxon>Nitrospirota</taxon>
        <taxon>Nitrospiria</taxon>
        <taxon>Nitrospirales</taxon>
        <taxon>Nitrospiraceae</taxon>
        <taxon>Candidatus Magnetominusculus</taxon>
    </lineage>
</organism>
<dbReference type="InterPro" id="IPR011990">
    <property type="entry name" value="TPR-like_helical_dom_sf"/>
</dbReference>
<dbReference type="EMBL" id="LNQR01000102">
    <property type="protein sequence ID" value="KWT79689.1"/>
    <property type="molecule type" value="Genomic_DNA"/>
</dbReference>
<dbReference type="SUPFAM" id="SSF48452">
    <property type="entry name" value="TPR-like"/>
    <property type="match status" value="1"/>
</dbReference>